<protein>
    <submittedName>
        <fullName evidence="1">Uncharacterized protein</fullName>
    </submittedName>
</protein>
<keyword evidence="2" id="KW-1185">Reference proteome</keyword>
<dbReference type="AlphaFoldDB" id="A0A9W8AQV8"/>
<dbReference type="OrthoDB" id="5637461at2759"/>
<evidence type="ECO:0000313" key="1">
    <source>
        <dbReference type="EMBL" id="KAJ1962713.1"/>
    </source>
</evidence>
<gene>
    <name evidence="1" type="ORF">IWQ62_003441</name>
</gene>
<dbReference type="Proteomes" id="UP001150925">
    <property type="component" value="Unassembled WGS sequence"/>
</dbReference>
<evidence type="ECO:0000313" key="2">
    <source>
        <dbReference type="Proteomes" id="UP001150925"/>
    </source>
</evidence>
<accession>A0A9W8AQV8</accession>
<dbReference type="EMBL" id="JANBPY010000925">
    <property type="protein sequence ID" value="KAJ1962713.1"/>
    <property type="molecule type" value="Genomic_DNA"/>
</dbReference>
<comment type="caution">
    <text evidence="1">The sequence shown here is derived from an EMBL/GenBank/DDBJ whole genome shotgun (WGS) entry which is preliminary data.</text>
</comment>
<name>A0A9W8AQV8_9FUNG</name>
<organism evidence="1 2">
    <name type="scientific">Dispira parvispora</name>
    <dbReference type="NCBI Taxonomy" id="1520584"/>
    <lineage>
        <taxon>Eukaryota</taxon>
        <taxon>Fungi</taxon>
        <taxon>Fungi incertae sedis</taxon>
        <taxon>Zoopagomycota</taxon>
        <taxon>Kickxellomycotina</taxon>
        <taxon>Dimargaritomycetes</taxon>
        <taxon>Dimargaritales</taxon>
        <taxon>Dimargaritaceae</taxon>
        <taxon>Dispira</taxon>
    </lineage>
</organism>
<reference evidence="1" key="1">
    <citation type="submission" date="2022-07" db="EMBL/GenBank/DDBJ databases">
        <title>Phylogenomic reconstructions and comparative analyses of Kickxellomycotina fungi.</title>
        <authorList>
            <person name="Reynolds N.K."/>
            <person name="Stajich J.E."/>
            <person name="Barry K."/>
            <person name="Grigoriev I.V."/>
            <person name="Crous P."/>
            <person name="Smith M.E."/>
        </authorList>
    </citation>
    <scope>NUCLEOTIDE SEQUENCE</scope>
    <source>
        <strain evidence="1">RSA 1196</strain>
    </source>
</reference>
<sequence>MDQHQLYAFTTRKIQAYDTDRTVPQALVTAIANLFFDCAGKDGRHGYVCKSQSLFRTIRPKIVLDNKGILDHPDKAEFQKKVCREGELLRVAHAEDERKVLVVICKSDHDCTGRAMEQICAYMTVGEFPAGLLLSQRRAFFFFQEKNDDEGIQPGPEFSDISKHVPEIADIIRDL</sequence>
<proteinExistence type="predicted"/>